<evidence type="ECO:0000313" key="2">
    <source>
        <dbReference type="Proteomes" id="UP000295066"/>
    </source>
</evidence>
<evidence type="ECO:0000313" key="1">
    <source>
        <dbReference type="EMBL" id="TDY61712.1"/>
    </source>
</evidence>
<organism evidence="1 2">
    <name type="scientific">Aminivibrio pyruvatiphilus</name>
    <dbReference type="NCBI Taxonomy" id="1005740"/>
    <lineage>
        <taxon>Bacteria</taxon>
        <taxon>Thermotogati</taxon>
        <taxon>Synergistota</taxon>
        <taxon>Synergistia</taxon>
        <taxon>Synergistales</taxon>
        <taxon>Aminobacteriaceae</taxon>
        <taxon>Aminivibrio</taxon>
    </lineage>
</organism>
<dbReference type="RefSeq" id="WP_133957156.1">
    <property type="nucleotide sequence ID" value="NZ_SORI01000005.1"/>
</dbReference>
<keyword evidence="2" id="KW-1185">Reference proteome</keyword>
<protein>
    <submittedName>
        <fullName evidence="1">Uncharacterized protein</fullName>
    </submittedName>
</protein>
<reference evidence="1 2" key="1">
    <citation type="submission" date="2019-03" db="EMBL/GenBank/DDBJ databases">
        <title>Genomic Encyclopedia of Type Strains, Phase IV (KMG-IV): sequencing the most valuable type-strain genomes for metagenomic binning, comparative biology and taxonomic classification.</title>
        <authorList>
            <person name="Goeker M."/>
        </authorList>
    </citation>
    <scope>NUCLEOTIDE SEQUENCE [LARGE SCALE GENOMIC DNA]</scope>
    <source>
        <strain evidence="1 2">DSM 25964</strain>
    </source>
</reference>
<dbReference type="Proteomes" id="UP000295066">
    <property type="component" value="Unassembled WGS sequence"/>
</dbReference>
<dbReference type="AlphaFoldDB" id="A0A4R8MBS7"/>
<gene>
    <name evidence="1" type="ORF">C8D99_105125</name>
</gene>
<comment type="caution">
    <text evidence="1">The sequence shown here is derived from an EMBL/GenBank/DDBJ whole genome shotgun (WGS) entry which is preliminary data.</text>
</comment>
<sequence>MTLSPNHAPGSRRLPSRPGTVLAGLCIVLFLLPLFLAALPPLAASASEFSFLKGLFVREVKGYGMYTEEQSSRFEKGSRISVYLEIDGFQNLKKDNAYEVHLSLDLLVKDDKGNVGIEQKDVVTSDLIVKSPWRDFFFTVNIDLAELPPGKYTLGFVATDRSNDKKASHDMDIEIY</sequence>
<name>A0A4R8MBS7_9BACT</name>
<proteinExistence type="predicted"/>
<dbReference type="OrthoDB" id="8444059at2"/>
<accession>A0A4R8MBS7</accession>
<dbReference type="EMBL" id="SORI01000005">
    <property type="protein sequence ID" value="TDY61712.1"/>
    <property type="molecule type" value="Genomic_DNA"/>
</dbReference>